<reference evidence="2" key="1">
    <citation type="submission" date="2023-06" db="EMBL/GenBank/DDBJ databases">
        <authorList>
            <person name="Kurt Z."/>
        </authorList>
    </citation>
    <scope>NUCLEOTIDE SEQUENCE</scope>
</reference>
<dbReference type="AlphaFoldDB" id="A0AA86U5Y6"/>
<gene>
    <name evidence="2" type="ORF">HINF_LOCUS26732</name>
    <name evidence="3" type="ORF">HINF_LOCUS28495</name>
    <name evidence="4" type="ORF">HINF_LOCUS28862</name>
</gene>
<evidence type="ECO:0000259" key="1">
    <source>
        <dbReference type="SMART" id="SM00717"/>
    </source>
</evidence>
<keyword evidence="5" id="KW-1185">Reference proteome</keyword>
<proteinExistence type="predicted"/>
<dbReference type="InterPro" id="IPR001005">
    <property type="entry name" value="SANT/Myb"/>
</dbReference>
<dbReference type="EMBL" id="CAXDID020000092">
    <property type="protein sequence ID" value="CAL6022886.1"/>
    <property type="molecule type" value="Genomic_DNA"/>
</dbReference>
<accession>A0AA86U5Y6</accession>
<evidence type="ECO:0000313" key="2">
    <source>
        <dbReference type="EMBL" id="CAI9939087.1"/>
    </source>
</evidence>
<sequence>MDQTKRFRRTNWSAEENDKLELALQKYGRNDVTRVHQYLQKVIPNFDREERDVKKKIYNYLQENIHHEASVKVRTCVSYAVLMLYLESAPFLEDDANIIQISKFCSHDLKRVQKNVQELRVDSNVLRIGRSAVVKVMEKNGIRDVVEILKNDFYTEVLNLFNKIIDGR</sequence>
<comment type="caution">
    <text evidence="2">The sequence shown here is derived from an EMBL/GenBank/DDBJ whole genome shotgun (WGS) entry which is preliminary data.</text>
</comment>
<protein>
    <recommendedName>
        <fullName evidence="1">Myb-like domain-containing protein</fullName>
    </recommendedName>
</protein>
<dbReference type="Proteomes" id="UP001642409">
    <property type="component" value="Unassembled WGS sequence"/>
</dbReference>
<evidence type="ECO:0000313" key="4">
    <source>
        <dbReference type="EMBL" id="CAL6022886.1"/>
    </source>
</evidence>
<dbReference type="EMBL" id="CAXDID020000090">
    <property type="protein sequence ID" value="CAL6022117.1"/>
    <property type="molecule type" value="Genomic_DNA"/>
</dbReference>
<dbReference type="EMBL" id="CATOUU010000660">
    <property type="protein sequence ID" value="CAI9939087.1"/>
    <property type="molecule type" value="Genomic_DNA"/>
</dbReference>
<dbReference type="SMART" id="SM00717">
    <property type="entry name" value="SANT"/>
    <property type="match status" value="1"/>
</dbReference>
<name>A0AA86U5Y6_9EUKA</name>
<dbReference type="Gene3D" id="1.10.10.60">
    <property type="entry name" value="Homeodomain-like"/>
    <property type="match status" value="1"/>
</dbReference>
<evidence type="ECO:0000313" key="3">
    <source>
        <dbReference type="EMBL" id="CAL6022117.1"/>
    </source>
</evidence>
<feature type="domain" description="Myb-like" evidence="1">
    <location>
        <begin position="8"/>
        <end position="63"/>
    </location>
</feature>
<organism evidence="2">
    <name type="scientific">Hexamita inflata</name>
    <dbReference type="NCBI Taxonomy" id="28002"/>
    <lineage>
        <taxon>Eukaryota</taxon>
        <taxon>Metamonada</taxon>
        <taxon>Diplomonadida</taxon>
        <taxon>Hexamitidae</taxon>
        <taxon>Hexamitinae</taxon>
        <taxon>Hexamita</taxon>
    </lineage>
</organism>
<evidence type="ECO:0000313" key="5">
    <source>
        <dbReference type="Proteomes" id="UP001642409"/>
    </source>
</evidence>
<reference evidence="3 5" key="2">
    <citation type="submission" date="2024-07" db="EMBL/GenBank/DDBJ databases">
        <authorList>
            <person name="Akdeniz Z."/>
        </authorList>
    </citation>
    <scope>NUCLEOTIDE SEQUENCE [LARGE SCALE GENOMIC DNA]</scope>
</reference>
<dbReference type="CDD" id="cd00167">
    <property type="entry name" value="SANT"/>
    <property type="match status" value="1"/>
</dbReference>